<sequence>MDRPSDVYMVYTYCRCVPYTCMCPMNLTSTVTDMTLSTYSLLYSCCHLGFQSFIFLVFTTSLYLFRDCSDTIVGSHSIRVY</sequence>
<comment type="caution">
    <text evidence="2">The sequence shown here is derived from an EMBL/GenBank/DDBJ whole genome shotgun (WGS) entry which is preliminary data.</text>
</comment>
<gene>
    <name evidence="2" type="ORF">GDO81_025493</name>
</gene>
<evidence type="ECO:0000256" key="1">
    <source>
        <dbReference type="SAM" id="Phobius"/>
    </source>
</evidence>
<keyword evidence="1" id="KW-1133">Transmembrane helix</keyword>
<evidence type="ECO:0000313" key="3">
    <source>
        <dbReference type="Proteomes" id="UP000824782"/>
    </source>
</evidence>
<keyword evidence="1" id="KW-0812">Transmembrane</keyword>
<dbReference type="EMBL" id="WNYA01036798">
    <property type="protein sequence ID" value="KAG8536887.1"/>
    <property type="molecule type" value="Genomic_DNA"/>
</dbReference>
<evidence type="ECO:0000313" key="2">
    <source>
        <dbReference type="EMBL" id="KAG8536887.1"/>
    </source>
</evidence>
<keyword evidence="1" id="KW-0472">Membrane</keyword>
<reference evidence="2" key="1">
    <citation type="thesis" date="2020" institute="ProQuest LLC" country="789 East Eisenhower Parkway, Ann Arbor, MI, USA">
        <title>Comparative Genomics and Chromosome Evolution.</title>
        <authorList>
            <person name="Mudd A.B."/>
        </authorList>
    </citation>
    <scope>NUCLEOTIDE SEQUENCE</scope>
    <source>
        <strain evidence="2">237g6f4</strain>
        <tissue evidence="2">Blood</tissue>
    </source>
</reference>
<dbReference type="AlphaFoldDB" id="A0AAV6YIF2"/>
<keyword evidence="3" id="KW-1185">Reference proteome</keyword>
<accession>A0AAV6YIF2</accession>
<protein>
    <submittedName>
        <fullName evidence="2">Uncharacterized protein</fullName>
    </submittedName>
</protein>
<organism evidence="2 3">
    <name type="scientific">Engystomops pustulosus</name>
    <name type="common">Tungara frog</name>
    <name type="synonym">Physalaemus pustulosus</name>
    <dbReference type="NCBI Taxonomy" id="76066"/>
    <lineage>
        <taxon>Eukaryota</taxon>
        <taxon>Metazoa</taxon>
        <taxon>Chordata</taxon>
        <taxon>Craniata</taxon>
        <taxon>Vertebrata</taxon>
        <taxon>Euteleostomi</taxon>
        <taxon>Amphibia</taxon>
        <taxon>Batrachia</taxon>
        <taxon>Anura</taxon>
        <taxon>Neobatrachia</taxon>
        <taxon>Hyloidea</taxon>
        <taxon>Leptodactylidae</taxon>
        <taxon>Leiuperinae</taxon>
        <taxon>Engystomops</taxon>
    </lineage>
</organism>
<proteinExistence type="predicted"/>
<dbReference type="Proteomes" id="UP000824782">
    <property type="component" value="Unassembled WGS sequence"/>
</dbReference>
<feature type="transmembrane region" description="Helical" evidence="1">
    <location>
        <begin position="41"/>
        <end position="65"/>
    </location>
</feature>
<name>A0AAV6YIF2_ENGPU</name>